<proteinExistence type="inferred from homology"/>
<feature type="transmembrane region" description="Helical" evidence="7">
    <location>
        <begin position="123"/>
        <end position="141"/>
    </location>
</feature>
<dbReference type="RefSeq" id="WP_189142635.1">
    <property type="nucleotide sequence ID" value="NZ_BMNK01000014.1"/>
</dbReference>
<feature type="domain" description="EamA" evidence="8">
    <location>
        <begin position="7"/>
        <end position="139"/>
    </location>
</feature>
<gene>
    <name evidence="9" type="ORF">GCM10012278_65810</name>
</gene>
<comment type="caution">
    <text evidence="9">The sequence shown here is derived from an EMBL/GenBank/DDBJ whole genome shotgun (WGS) entry which is preliminary data.</text>
</comment>
<dbReference type="Pfam" id="PF00892">
    <property type="entry name" value="EamA"/>
    <property type="match status" value="2"/>
</dbReference>
<dbReference type="EMBL" id="BMNK01000014">
    <property type="protein sequence ID" value="GGP13559.1"/>
    <property type="molecule type" value="Genomic_DNA"/>
</dbReference>
<organism evidence="9 10">
    <name type="scientific">Nonomuraea glycinis</name>
    <dbReference type="NCBI Taxonomy" id="2047744"/>
    <lineage>
        <taxon>Bacteria</taxon>
        <taxon>Bacillati</taxon>
        <taxon>Actinomycetota</taxon>
        <taxon>Actinomycetes</taxon>
        <taxon>Streptosporangiales</taxon>
        <taxon>Streptosporangiaceae</taxon>
        <taxon>Nonomuraea</taxon>
    </lineage>
</organism>
<name>A0A918AAG5_9ACTN</name>
<feature type="transmembrane region" description="Helical" evidence="7">
    <location>
        <begin position="68"/>
        <end position="89"/>
    </location>
</feature>
<feature type="domain" description="EamA" evidence="8">
    <location>
        <begin position="153"/>
        <end position="287"/>
    </location>
</feature>
<keyword evidence="5 7" id="KW-0472">Membrane</keyword>
<feature type="compositionally biased region" description="Basic and acidic residues" evidence="6">
    <location>
        <begin position="294"/>
        <end position="303"/>
    </location>
</feature>
<feature type="transmembrane region" description="Helical" evidence="7">
    <location>
        <begin position="39"/>
        <end position="56"/>
    </location>
</feature>
<dbReference type="SUPFAM" id="SSF103481">
    <property type="entry name" value="Multidrug resistance efflux transporter EmrE"/>
    <property type="match status" value="2"/>
</dbReference>
<evidence type="ECO:0000256" key="3">
    <source>
        <dbReference type="ARBA" id="ARBA00022692"/>
    </source>
</evidence>
<dbReference type="Proteomes" id="UP000660745">
    <property type="component" value="Unassembled WGS sequence"/>
</dbReference>
<feature type="transmembrane region" description="Helical" evidence="7">
    <location>
        <begin position="95"/>
        <end position="116"/>
    </location>
</feature>
<evidence type="ECO:0000256" key="1">
    <source>
        <dbReference type="ARBA" id="ARBA00004141"/>
    </source>
</evidence>
<reference evidence="9" key="1">
    <citation type="journal article" date="2014" name="Int. J. Syst. Evol. Microbiol.">
        <title>Complete genome sequence of Corynebacterium casei LMG S-19264T (=DSM 44701T), isolated from a smear-ripened cheese.</title>
        <authorList>
            <consortium name="US DOE Joint Genome Institute (JGI-PGF)"/>
            <person name="Walter F."/>
            <person name="Albersmeier A."/>
            <person name="Kalinowski J."/>
            <person name="Ruckert C."/>
        </authorList>
    </citation>
    <scope>NUCLEOTIDE SEQUENCE</scope>
    <source>
        <strain evidence="9">CGMCC 4.7430</strain>
    </source>
</reference>
<evidence type="ECO:0000256" key="4">
    <source>
        <dbReference type="ARBA" id="ARBA00022989"/>
    </source>
</evidence>
<evidence type="ECO:0000256" key="6">
    <source>
        <dbReference type="SAM" id="MobiDB-lite"/>
    </source>
</evidence>
<comment type="subcellular location">
    <subcellularLocation>
        <location evidence="1">Membrane</location>
        <topology evidence="1">Multi-pass membrane protein</topology>
    </subcellularLocation>
</comment>
<keyword evidence="10" id="KW-1185">Reference proteome</keyword>
<dbReference type="AlphaFoldDB" id="A0A918AAG5"/>
<evidence type="ECO:0000313" key="9">
    <source>
        <dbReference type="EMBL" id="GGP13559.1"/>
    </source>
</evidence>
<evidence type="ECO:0000256" key="7">
    <source>
        <dbReference type="SAM" id="Phobius"/>
    </source>
</evidence>
<dbReference type="PANTHER" id="PTHR32322:SF2">
    <property type="entry name" value="EAMA DOMAIN-CONTAINING PROTEIN"/>
    <property type="match status" value="1"/>
</dbReference>
<evidence type="ECO:0000313" key="10">
    <source>
        <dbReference type="Proteomes" id="UP000660745"/>
    </source>
</evidence>
<feature type="transmembrane region" description="Helical" evidence="7">
    <location>
        <begin position="212"/>
        <end position="236"/>
    </location>
</feature>
<dbReference type="InterPro" id="IPR050638">
    <property type="entry name" value="AA-Vitamin_Transporters"/>
</dbReference>
<feature type="transmembrane region" description="Helical" evidence="7">
    <location>
        <begin position="270"/>
        <end position="288"/>
    </location>
</feature>
<keyword evidence="3 7" id="KW-0812">Transmembrane</keyword>
<feature type="region of interest" description="Disordered" evidence="6">
    <location>
        <begin position="294"/>
        <end position="314"/>
    </location>
</feature>
<feature type="transmembrane region" description="Helical" evidence="7">
    <location>
        <begin position="184"/>
        <end position="206"/>
    </location>
</feature>
<reference evidence="9" key="2">
    <citation type="submission" date="2020-09" db="EMBL/GenBank/DDBJ databases">
        <authorList>
            <person name="Sun Q."/>
            <person name="Zhou Y."/>
        </authorList>
    </citation>
    <scope>NUCLEOTIDE SEQUENCE</scope>
    <source>
        <strain evidence="9">CGMCC 4.7430</strain>
    </source>
</reference>
<dbReference type="Gene3D" id="1.10.3730.20">
    <property type="match status" value="1"/>
</dbReference>
<dbReference type="InterPro" id="IPR000620">
    <property type="entry name" value="EamA_dom"/>
</dbReference>
<dbReference type="GO" id="GO:0016020">
    <property type="term" value="C:membrane"/>
    <property type="evidence" value="ECO:0007669"/>
    <property type="project" value="UniProtKB-SubCell"/>
</dbReference>
<dbReference type="PANTHER" id="PTHR32322">
    <property type="entry name" value="INNER MEMBRANE TRANSPORTER"/>
    <property type="match status" value="1"/>
</dbReference>
<evidence type="ECO:0000256" key="5">
    <source>
        <dbReference type="ARBA" id="ARBA00023136"/>
    </source>
</evidence>
<feature type="transmembrane region" description="Helical" evidence="7">
    <location>
        <begin position="243"/>
        <end position="264"/>
    </location>
</feature>
<protein>
    <submittedName>
        <fullName evidence="9">Membrane protein</fullName>
    </submittedName>
</protein>
<accession>A0A918AAG5</accession>
<evidence type="ECO:0000256" key="2">
    <source>
        <dbReference type="ARBA" id="ARBA00007362"/>
    </source>
</evidence>
<dbReference type="InterPro" id="IPR037185">
    <property type="entry name" value="EmrE-like"/>
</dbReference>
<comment type="similarity">
    <text evidence="2">Belongs to the EamA transporter family.</text>
</comment>
<keyword evidence="4 7" id="KW-1133">Transmembrane helix</keyword>
<feature type="transmembrane region" description="Helical" evidence="7">
    <location>
        <begin position="153"/>
        <end position="172"/>
    </location>
</feature>
<sequence>MITVRRSWILYATLLVVFWGVWGAFSNLPTSLYGYPNEMVYVIWAFTMLIPAYFALRGNRFDRRPVAAVYGLLAGLTGAGGQLLLFQALSNGPAYLIFPLVSLSPVITVLMAVALLRERIQRLAVIGAVAALAAIVLFSISGGDGNADVTGPWLPLAIVICVAWGAQAFFMRKGALLGINDGTIFGWMTISGLLLIPVALVMMGGLPSGAPWQAPALTAVTQVLNAAGALFLVMALSRGKAAVVAPITNALAPVLTIVLSLAVYQTLPSVYGAIGIVLALAGSTLMVYSDEKRNDDASVRDADAVAPSPDATQP</sequence>
<evidence type="ECO:0000259" key="8">
    <source>
        <dbReference type="Pfam" id="PF00892"/>
    </source>
</evidence>